<evidence type="ECO:0000313" key="1">
    <source>
        <dbReference type="EMBL" id="KZP25509.1"/>
    </source>
</evidence>
<protein>
    <submittedName>
        <fullName evidence="1">Uncharacterized protein</fullName>
    </submittedName>
</protein>
<reference evidence="1 2" key="1">
    <citation type="journal article" date="2016" name="Mol. Biol. Evol.">
        <title>Comparative Genomics of Early-Diverging Mushroom-Forming Fungi Provides Insights into the Origins of Lignocellulose Decay Capabilities.</title>
        <authorList>
            <person name="Nagy L.G."/>
            <person name="Riley R."/>
            <person name="Tritt A."/>
            <person name="Adam C."/>
            <person name="Daum C."/>
            <person name="Floudas D."/>
            <person name="Sun H."/>
            <person name="Yadav J.S."/>
            <person name="Pangilinan J."/>
            <person name="Larsson K.H."/>
            <person name="Matsuura K."/>
            <person name="Barry K."/>
            <person name="Labutti K."/>
            <person name="Kuo R."/>
            <person name="Ohm R.A."/>
            <person name="Bhattacharya S.S."/>
            <person name="Shirouzu T."/>
            <person name="Yoshinaga Y."/>
            <person name="Martin F.M."/>
            <person name="Grigoriev I.V."/>
            <person name="Hibbett D.S."/>
        </authorList>
    </citation>
    <scope>NUCLEOTIDE SEQUENCE [LARGE SCALE GENOMIC DNA]</scope>
    <source>
        <strain evidence="1 2">CBS 109695</strain>
    </source>
</reference>
<gene>
    <name evidence="1" type="ORF">FIBSPDRAFT_855694</name>
</gene>
<evidence type="ECO:0000313" key="2">
    <source>
        <dbReference type="Proteomes" id="UP000076532"/>
    </source>
</evidence>
<organism evidence="1 2">
    <name type="scientific">Athelia psychrophila</name>
    <dbReference type="NCBI Taxonomy" id="1759441"/>
    <lineage>
        <taxon>Eukaryota</taxon>
        <taxon>Fungi</taxon>
        <taxon>Dikarya</taxon>
        <taxon>Basidiomycota</taxon>
        <taxon>Agaricomycotina</taxon>
        <taxon>Agaricomycetes</taxon>
        <taxon>Agaricomycetidae</taxon>
        <taxon>Atheliales</taxon>
        <taxon>Atheliaceae</taxon>
        <taxon>Athelia</taxon>
    </lineage>
</organism>
<sequence>MSTSASGEDHIPLPDMSTSYSRIRDCAVAELQSRPDYSEDIISICDVRDPRRHRATFLDLIVETRISVSFTCAPLFLKNMLTVHHLPRSQSERIVRLC</sequence>
<proteinExistence type="predicted"/>
<dbReference type="Proteomes" id="UP000076532">
    <property type="component" value="Unassembled WGS sequence"/>
</dbReference>
<accession>A0A166NYI0</accession>
<dbReference type="EMBL" id="KV417520">
    <property type="protein sequence ID" value="KZP25509.1"/>
    <property type="molecule type" value="Genomic_DNA"/>
</dbReference>
<name>A0A166NYI0_9AGAM</name>
<keyword evidence="2" id="KW-1185">Reference proteome</keyword>
<feature type="non-terminal residue" evidence="1">
    <location>
        <position position="98"/>
    </location>
</feature>
<dbReference type="AlphaFoldDB" id="A0A166NYI0"/>